<sequence length="61" mass="7305">MAYKLVVPLFNHQYSDNMVDRYKIQYSWKNKVVLYHTTLSDLILLNNLLNAYYLLALLQSH</sequence>
<protein>
    <submittedName>
        <fullName evidence="1">Putative ovule protein</fullName>
    </submittedName>
</protein>
<organism evidence="1">
    <name type="scientific">Solanum chacoense</name>
    <name type="common">Chaco potato</name>
    <dbReference type="NCBI Taxonomy" id="4108"/>
    <lineage>
        <taxon>Eukaryota</taxon>
        <taxon>Viridiplantae</taxon>
        <taxon>Streptophyta</taxon>
        <taxon>Embryophyta</taxon>
        <taxon>Tracheophyta</taxon>
        <taxon>Spermatophyta</taxon>
        <taxon>Magnoliopsida</taxon>
        <taxon>eudicotyledons</taxon>
        <taxon>Gunneridae</taxon>
        <taxon>Pentapetalae</taxon>
        <taxon>asterids</taxon>
        <taxon>lamiids</taxon>
        <taxon>Solanales</taxon>
        <taxon>Solanaceae</taxon>
        <taxon>Solanoideae</taxon>
        <taxon>Solaneae</taxon>
        <taxon>Solanum</taxon>
    </lineage>
</organism>
<proteinExistence type="predicted"/>
<accession>A0A0V0GKQ4</accession>
<dbReference type="EMBL" id="GEDG01036290">
    <property type="protein sequence ID" value="JAP08772.1"/>
    <property type="molecule type" value="Transcribed_RNA"/>
</dbReference>
<name>A0A0V0GKQ4_SOLCH</name>
<evidence type="ECO:0000313" key="1">
    <source>
        <dbReference type="EMBL" id="JAP08772.1"/>
    </source>
</evidence>
<reference evidence="1" key="1">
    <citation type="submission" date="2015-12" db="EMBL/GenBank/DDBJ databases">
        <title>Gene expression during late stages of embryo sac development: a critical building block for successful pollen-pistil interactions.</title>
        <authorList>
            <person name="Liu Y."/>
            <person name="Joly V."/>
            <person name="Sabar M."/>
            <person name="Matton D.P."/>
        </authorList>
    </citation>
    <scope>NUCLEOTIDE SEQUENCE</scope>
</reference>
<dbReference type="AlphaFoldDB" id="A0A0V0GKQ4"/>